<evidence type="ECO:0000313" key="1">
    <source>
        <dbReference type="EMBL" id="MDT0470132.1"/>
    </source>
</evidence>
<protein>
    <submittedName>
        <fullName evidence="1">Uncharacterized protein</fullName>
    </submittedName>
</protein>
<accession>A0ABU2UA91</accession>
<comment type="caution">
    <text evidence="1">The sequence shown here is derived from an EMBL/GenBank/DDBJ whole genome shotgun (WGS) entry which is preliminary data.</text>
</comment>
<dbReference type="RefSeq" id="WP_311701568.1">
    <property type="nucleotide sequence ID" value="NZ_JAVREY010000174.1"/>
</dbReference>
<keyword evidence="2" id="KW-1185">Reference proteome</keyword>
<organism evidence="1 2">
    <name type="scientific">Streptomyces gibsoniae</name>
    <dbReference type="NCBI Taxonomy" id="3075529"/>
    <lineage>
        <taxon>Bacteria</taxon>
        <taxon>Bacillati</taxon>
        <taxon>Actinomycetota</taxon>
        <taxon>Actinomycetes</taxon>
        <taxon>Kitasatosporales</taxon>
        <taxon>Streptomycetaceae</taxon>
        <taxon>Streptomyces</taxon>
    </lineage>
</organism>
<evidence type="ECO:0000313" key="2">
    <source>
        <dbReference type="Proteomes" id="UP001183809"/>
    </source>
</evidence>
<proteinExistence type="predicted"/>
<dbReference type="Proteomes" id="UP001183809">
    <property type="component" value="Unassembled WGS sequence"/>
</dbReference>
<name>A0ABU2UA91_9ACTN</name>
<reference evidence="2" key="1">
    <citation type="submission" date="2023-07" db="EMBL/GenBank/DDBJ databases">
        <title>30 novel species of actinomycetes from the DSMZ collection.</title>
        <authorList>
            <person name="Nouioui I."/>
        </authorList>
    </citation>
    <scope>NUCLEOTIDE SEQUENCE [LARGE SCALE GENOMIC DNA]</scope>
    <source>
        <strain evidence="2">DSM 41699</strain>
    </source>
</reference>
<sequence length="148" mass="16249">MPYYLLTVTASRRTGLGLQVEPAVRIRALAARVKDSDVPMPGDRLLLLRPDTGTWWIAPLAGFGLEAWRKDGLVYTRSDPADPEFTLAVGGRGGPEEVLPVGTEIWLDDNAPTRGHRTDGWRRIIAGIASGDWRQTDPDAVDTTVTDR</sequence>
<dbReference type="EMBL" id="JAVREY010000174">
    <property type="protein sequence ID" value="MDT0470132.1"/>
    <property type="molecule type" value="Genomic_DNA"/>
</dbReference>
<gene>
    <name evidence="1" type="ORF">RM764_45765</name>
</gene>